<accession>A0ABW2RDN1</accession>
<dbReference type="EMBL" id="JBHTBX010000015">
    <property type="protein sequence ID" value="MFC7436205.1"/>
    <property type="molecule type" value="Genomic_DNA"/>
</dbReference>
<evidence type="ECO:0000313" key="1">
    <source>
        <dbReference type="EMBL" id="MFC7436205.1"/>
    </source>
</evidence>
<protein>
    <recommendedName>
        <fullName evidence="3">Ferredoxin</fullName>
    </recommendedName>
</protein>
<sequence>MKLDSLTIGPAPWNEDCAMVGCSEYPLRSRNETEAFKRQILRHYPVPAGVDHAGVRICCNPHEFGTYREVEVAFNPVCEQASAWAYKVEADPKAALARWDDQAKMELGLLTEVAV</sequence>
<name>A0ABW2RDN1_9BURK</name>
<evidence type="ECO:0008006" key="3">
    <source>
        <dbReference type="Google" id="ProtNLM"/>
    </source>
</evidence>
<comment type="caution">
    <text evidence="1">The sequence shown here is derived from an EMBL/GenBank/DDBJ whole genome shotgun (WGS) entry which is preliminary data.</text>
</comment>
<reference evidence="2" key="1">
    <citation type="journal article" date="2019" name="Int. J. Syst. Evol. Microbiol.">
        <title>The Global Catalogue of Microorganisms (GCM) 10K type strain sequencing project: providing services to taxonomists for standard genome sequencing and annotation.</title>
        <authorList>
            <consortium name="The Broad Institute Genomics Platform"/>
            <consortium name="The Broad Institute Genome Sequencing Center for Infectious Disease"/>
            <person name="Wu L."/>
            <person name="Ma J."/>
        </authorList>
    </citation>
    <scope>NUCLEOTIDE SEQUENCE [LARGE SCALE GENOMIC DNA]</scope>
    <source>
        <strain evidence="2">CCUG 54518</strain>
    </source>
</reference>
<dbReference type="Proteomes" id="UP001596495">
    <property type="component" value="Unassembled WGS sequence"/>
</dbReference>
<evidence type="ECO:0000313" key="2">
    <source>
        <dbReference type="Proteomes" id="UP001596495"/>
    </source>
</evidence>
<dbReference type="RefSeq" id="WP_382259683.1">
    <property type="nucleotide sequence ID" value="NZ_JBHTBX010000015.1"/>
</dbReference>
<gene>
    <name evidence="1" type="ORF">ACFQNJ_16985</name>
</gene>
<keyword evidence="2" id="KW-1185">Reference proteome</keyword>
<organism evidence="1 2">
    <name type="scientific">Hydrogenophaga bisanensis</name>
    <dbReference type="NCBI Taxonomy" id="439611"/>
    <lineage>
        <taxon>Bacteria</taxon>
        <taxon>Pseudomonadati</taxon>
        <taxon>Pseudomonadota</taxon>
        <taxon>Betaproteobacteria</taxon>
        <taxon>Burkholderiales</taxon>
        <taxon>Comamonadaceae</taxon>
        <taxon>Hydrogenophaga</taxon>
    </lineage>
</organism>
<proteinExistence type="predicted"/>